<keyword evidence="3 4" id="KW-0687">Ribonucleoprotein</keyword>
<dbReference type="Pfam" id="PF01632">
    <property type="entry name" value="Ribosomal_L35p"/>
    <property type="match status" value="1"/>
</dbReference>
<dbReference type="GO" id="GO:0015934">
    <property type="term" value="C:large ribosomal subunit"/>
    <property type="evidence" value="ECO:0007669"/>
    <property type="project" value="TreeGrafter"/>
</dbReference>
<dbReference type="PANTHER" id="PTHR33343">
    <property type="entry name" value="54S RIBOSOMAL PROTEIN BL35M"/>
    <property type="match status" value="1"/>
</dbReference>
<dbReference type="PANTHER" id="PTHR33343:SF1">
    <property type="entry name" value="LARGE RIBOSOMAL SUBUNIT PROTEIN BL35M"/>
    <property type="match status" value="1"/>
</dbReference>
<name>A0A2H0XAI6_UNCKA</name>
<sequence length="67" mass="7821">MPKPKTRKVVAKRIRITKTGKMKQKCVGTSHLRRKENSNQHYRKKREKNVSSSNTNRVRVALPSSFN</sequence>
<protein>
    <recommendedName>
        <fullName evidence="4">Large ribosomal subunit protein bL35</fullName>
    </recommendedName>
</protein>
<gene>
    <name evidence="4" type="primary">rpmI</name>
    <name evidence="6" type="ORF">COT52_00520</name>
</gene>
<evidence type="ECO:0000313" key="6">
    <source>
        <dbReference type="EMBL" id="PIS21098.1"/>
    </source>
</evidence>
<dbReference type="Proteomes" id="UP000231414">
    <property type="component" value="Unassembled WGS sequence"/>
</dbReference>
<feature type="region of interest" description="Disordered" evidence="5">
    <location>
        <begin position="20"/>
        <end position="67"/>
    </location>
</feature>
<dbReference type="GO" id="GO:0003735">
    <property type="term" value="F:structural constituent of ribosome"/>
    <property type="evidence" value="ECO:0007669"/>
    <property type="project" value="InterPro"/>
</dbReference>
<reference evidence="7" key="1">
    <citation type="submission" date="2017-09" db="EMBL/GenBank/DDBJ databases">
        <title>Depth-based differentiation of microbial function through sediment-hosted aquifers and enrichment of novel symbionts in the deep terrestrial subsurface.</title>
        <authorList>
            <person name="Probst A.J."/>
            <person name="Ladd B."/>
            <person name="Jarett J.K."/>
            <person name="Geller-Mcgrath D.E."/>
            <person name="Sieber C.M.K."/>
            <person name="Emerson J.B."/>
            <person name="Anantharaman K."/>
            <person name="Thomas B.C."/>
            <person name="Malmstrom R."/>
            <person name="Stieglmeier M."/>
            <person name="Klingl A."/>
            <person name="Woyke T."/>
            <person name="Ryan C.M."/>
            <person name="Banfield J.F."/>
        </authorList>
    </citation>
    <scope>NUCLEOTIDE SEQUENCE [LARGE SCALE GENOMIC DNA]</scope>
</reference>
<comment type="caution">
    <text evidence="6">The sequence shown here is derived from an EMBL/GenBank/DDBJ whole genome shotgun (WGS) entry which is preliminary data.</text>
</comment>
<comment type="similarity">
    <text evidence="1 4">Belongs to the bacterial ribosomal protein bL35 family.</text>
</comment>
<dbReference type="HAMAP" id="MF_00514">
    <property type="entry name" value="Ribosomal_bL35"/>
    <property type="match status" value="1"/>
</dbReference>
<proteinExistence type="inferred from homology"/>
<evidence type="ECO:0000256" key="2">
    <source>
        <dbReference type="ARBA" id="ARBA00022980"/>
    </source>
</evidence>
<dbReference type="AlphaFoldDB" id="A0A2H0XAI6"/>
<evidence type="ECO:0000256" key="1">
    <source>
        <dbReference type="ARBA" id="ARBA00006598"/>
    </source>
</evidence>
<evidence type="ECO:0000256" key="4">
    <source>
        <dbReference type="HAMAP-Rule" id="MF_00514"/>
    </source>
</evidence>
<dbReference type="GO" id="GO:0006412">
    <property type="term" value="P:translation"/>
    <property type="evidence" value="ECO:0007669"/>
    <property type="project" value="UniProtKB-UniRule"/>
</dbReference>
<dbReference type="InterPro" id="IPR021137">
    <property type="entry name" value="Ribosomal_bL35-like"/>
</dbReference>
<accession>A0A2H0XAI6</accession>
<keyword evidence="2 4" id="KW-0689">Ribosomal protein</keyword>
<dbReference type="InterPro" id="IPR001706">
    <property type="entry name" value="Ribosomal_bL35"/>
</dbReference>
<evidence type="ECO:0000256" key="3">
    <source>
        <dbReference type="ARBA" id="ARBA00023274"/>
    </source>
</evidence>
<evidence type="ECO:0000256" key="5">
    <source>
        <dbReference type="SAM" id="MobiDB-lite"/>
    </source>
</evidence>
<evidence type="ECO:0000313" key="7">
    <source>
        <dbReference type="Proteomes" id="UP000231414"/>
    </source>
</evidence>
<dbReference type="EMBL" id="PEYW01000006">
    <property type="protein sequence ID" value="PIS21098.1"/>
    <property type="molecule type" value="Genomic_DNA"/>
</dbReference>
<dbReference type="InterPro" id="IPR037229">
    <property type="entry name" value="Ribosomal_bL35_sf"/>
</dbReference>
<dbReference type="Gene3D" id="4.10.410.60">
    <property type="match status" value="1"/>
</dbReference>
<organism evidence="6 7">
    <name type="scientific">candidate division WWE3 bacterium CG08_land_8_20_14_0_20_43_13</name>
    <dbReference type="NCBI Taxonomy" id="1975087"/>
    <lineage>
        <taxon>Bacteria</taxon>
        <taxon>Katanobacteria</taxon>
    </lineage>
</organism>
<dbReference type="SUPFAM" id="SSF143034">
    <property type="entry name" value="L35p-like"/>
    <property type="match status" value="1"/>
</dbReference>